<dbReference type="EMBL" id="JAHWDP010000002">
    <property type="protein sequence ID" value="MBW2937388.1"/>
    <property type="molecule type" value="Genomic_DNA"/>
</dbReference>
<comment type="caution">
    <text evidence="9">The sequence shown here is derived from an EMBL/GenBank/DDBJ whole genome shotgun (WGS) entry which is preliminary data.</text>
</comment>
<feature type="transmembrane region" description="Helical" evidence="8">
    <location>
        <begin position="6"/>
        <end position="22"/>
    </location>
</feature>
<dbReference type="PIRSF" id="PIRSF016636">
    <property type="entry name" value="AlgI_DltB"/>
    <property type="match status" value="1"/>
</dbReference>
<feature type="transmembrane region" description="Helical" evidence="8">
    <location>
        <begin position="446"/>
        <end position="463"/>
    </location>
</feature>
<dbReference type="PIRSF" id="PIRSF500217">
    <property type="entry name" value="AlgI"/>
    <property type="match status" value="1"/>
</dbReference>
<keyword evidence="6 7" id="KW-0472">Membrane</keyword>
<keyword evidence="7" id="KW-0808">Transferase</keyword>
<evidence type="ECO:0000256" key="1">
    <source>
        <dbReference type="ARBA" id="ARBA00004651"/>
    </source>
</evidence>
<evidence type="ECO:0000313" key="10">
    <source>
        <dbReference type="Proteomes" id="UP001138686"/>
    </source>
</evidence>
<evidence type="ECO:0000256" key="5">
    <source>
        <dbReference type="ARBA" id="ARBA00022989"/>
    </source>
</evidence>
<keyword evidence="7" id="KW-0012">Acyltransferase</keyword>
<dbReference type="GO" id="GO:0016746">
    <property type="term" value="F:acyltransferase activity"/>
    <property type="evidence" value="ECO:0007669"/>
    <property type="project" value="TreeGrafter"/>
</dbReference>
<dbReference type="InterPro" id="IPR004299">
    <property type="entry name" value="MBOAT_fam"/>
</dbReference>
<dbReference type="InterPro" id="IPR051085">
    <property type="entry name" value="MB_O-acyltransferase"/>
</dbReference>
<reference evidence="9" key="1">
    <citation type="submission" date="2021-07" db="EMBL/GenBank/DDBJ databases">
        <title>Aureisphaera sp. CAU 1614 isolated from sea sediment.</title>
        <authorList>
            <person name="Kim W."/>
        </authorList>
    </citation>
    <scope>NUCLEOTIDE SEQUENCE</scope>
    <source>
        <strain evidence="9">CAU 1614</strain>
    </source>
</reference>
<dbReference type="Proteomes" id="UP001138686">
    <property type="component" value="Unassembled WGS sequence"/>
</dbReference>
<feature type="transmembrane region" description="Helical" evidence="8">
    <location>
        <begin position="79"/>
        <end position="98"/>
    </location>
</feature>
<dbReference type="InterPro" id="IPR024194">
    <property type="entry name" value="Ac/AlaTfrase_AlgI/DltB"/>
</dbReference>
<evidence type="ECO:0000256" key="4">
    <source>
        <dbReference type="ARBA" id="ARBA00022692"/>
    </source>
</evidence>
<feature type="transmembrane region" description="Helical" evidence="8">
    <location>
        <begin position="151"/>
        <end position="170"/>
    </location>
</feature>
<evidence type="ECO:0000256" key="3">
    <source>
        <dbReference type="ARBA" id="ARBA00022475"/>
    </source>
</evidence>
<keyword evidence="5 8" id="KW-1133">Transmembrane helix</keyword>
<evidence type="ECO:0000256" key="8">
    <source>
        <dbReference type="SAM" id="Phobius"/>
    </source>
</evidence>
<feature type="transmembrane region" description="Helical" evidence="8">
    <location>
        <begin position="118"/>
        <end position="139"/>
    </location>
</feature>
<dbReference type="RefSeq" id="WP_219051818.1">
    <property type="nucleotide sequence ID" value="NZ_JAHWDP010000002.1"/>
</dbReference>
<keyword evidence="3 7" id="KW-1003">Cell membrane</keyword>
<evidence type="ECO:0000313" key="9">
    <source>
        <dbReference type="EMBL" id="MBW2937388.1"/>
    </source>
</evidence>
<evidence type="ECO:0000256" key="2">
    <source>
        <dbReference type="ARBA" id="ARBA00010323"/>
    </source>
</evidence>
<sequence>MLFNSFDFGLFLVIAYCIYWGIGVQRLKAQNLFILVASYFFYAFWDWRFLILIIASSLVDYLAGLYIEKSRSNSKRKVLLWSSILWNLGVLFLFKYFNFFIESFEALFNIESSSTYNFWNVAIPVGLSFYTFQTMSYTIDVYKKKIPPTNNLIHFLCFVSFFPQLVAGPIEKAKDLIPQFAKQRKFDFQKSKEGLRQILWGLFKKIIVAEKLGLAVDMVYNQPSDYNFITLLFAGTLFFFQLYCDFSGYTDIAIGTAKLFGFKLSKNFNLPYLATSISDIWQRWHITLTRWFTDYCYIPFVSSFKKSPVVGGIGIILTMTLVGFWHGADWNFLVFGFLNGLIIVLERISLFQNKITLRKFLTSTPYIFSFIYTTGLYTVLCLIFRAQSYQQLDLIFSRIFSFALDGAFTTLIGWKLGYLIFILFAELLSKKKDYPLQQFENWVPKPVRWVAYYAFIFIIIRYAEPKEAFIYFQF</sequence>
<keyword evidence="10" id="KW-1185">Reference proteome</keyword>
<feature type="transmembrane region" description="Helical" evidence="8">
    <location>
        <begin position="226"/>
        <end position="244"/>
    </location>
</feature>
<protein>
    <submittedName>
        <fullName evidence="9">MBOAT family protein</fullName>
    </submittedName>
</protein>
<dbReference type="InterPro" id="IPR028362">
    <property type="entry name" value="AlgI"/>
</dbReference>
<dbReference type="PANTHER" id="PTHR13285:SF18">
    <property type="entry name" value="PROTEIN-CYSTEINE N-PALMITOYLTRANSFERASE RASP"/>
    <property type="match status" value="1"/>
</dbReference>
<dbReference type="PANTHER" id="PTHR13285">
    <property type="entry name" value="ACYLTRANSFERASE"/>
    <property type="match status" value="1"/>
</dbReference>
<comment type="subcellular location">
    <subcellularLocation>
        <location evidence="1">Cell membrane</location>
        <topology evidence="1">Multi-pass membrane protein</topology>
    </subcellularLocation>
</comment>
<comment type="similarity">
    <text evidence="2 7">Belongs to the membrane-bound acyltransferase family.</text>
</comment>
<proteinExistence type="inferred from homology"/>
<gene>
    <name evidence="9" type="ORF">KXJ69_04685</name>
</gene>
<feature type="transmembrane region" description="Helical" evidence="8">
    <location>
        <begin position="332"/>
        <end position="351"/>
    </location>
</feature>
<dbReference type="GO" id="GO:0016020">
    <property type="term" value="C:membrane"/>
    <property type="evidence" value="ECO:0007669"/>
    <property type="project" value="UniProtKB-SubCell"/>
</dbReference>
<evidence type="ECO:0000256" key="7">
    <source>
        <dbReference type="PIRNR" id="PIRNR016636"/>
    </source>
</evidence>
<accession>A0A9X1FNC6</accession>
<evidence type="ECO:0000256" key="6">
    <source>
        <dbReference type="ARBA" id="ARBA00023136"/>
    </source>
</evidence>
<feature type="transmembrane region" description="Helical" evidence="8">
    <location>
        <begin position="309"/>
        <end position="326"/>
    </location>
</feature>
<keyword evidence="4 8" id="KW-0812">Transmembrane</keyword>
<dbReference type="Pfam" id="PF03062">
    <property type="entry name" value="MBOAT"/>
    <property type="match status" value="1"/>
</dbReference>
<dbReference type="AlphaFoldDB" id="A0A9X1FNC6"/>
<organism evidence="9 10">
    <name type="scientific">Halomarinibacterium sedimenti</name>
    <dbReference type="NCBI Taxonomy" id="2857106"/>
    <lineage>
        <taxon>Bacteria</taxon>
        <taxon>Pseudomonadati</taxon>
        <taxon>Bacteroidota</taxon>
        <taxon>Flavobacteriia</taxon>
        <taxon>Flavobacteriales</taxon>
        <taxon>Flavobacteriaceae</taxon>
        <taxon>Halomarinibacterium</taxon>
    </lineage>
</organism>
<name>A0A9X1FNC6_9FLAO</name>
<feature type="transmembrane region" description="Helical" evidence="8">
    <location>
        <begin position="51"/>
        <end position="67"/>
    </location>
</feature>
<feature type="transmembrane region" description="Helical" evidence="8">
    <location>
        <begin position="406"/>
        <end position="425"/>
    </location>
</feature>
<feature type="transmembrane region" description="Helical" evidence="8">
    <location>
        <begin position="363"/>
        <end position="386"/>
    </location>
</feature>